<dbReference type="Proteomes" id="UP000659124">
    <property type="component" value="Unassembled WGS sequence"/>
</dbReference>
<evidence type="ECO:0000313" key="3">
    <source>
        <dbReference type="Proteomes" id="UP000659124"/>
    </source>
</evidence>
<evidence type="ECO:0008006" key="4">
    <source>
        <dbReference type="Google" id="ProtNLM"/>
    </source>
</evidence>
<evidence type="ECO:0000313" key="2">
    <source>
        <dbReference type="EMBL" id="MBC9934316.1"/>
    </source>
</evidence>
<dbReference type="EMBL" id="JACVFC010000005">
    <property type="protein sequence ID" value="MBC9934316.1"/>
    <property type="molecule type" value="Genomic_DNA"/>
</dbReference>
<accession>A0ABR7TXX5</accession>
<feature type="chain" id="PRO_5047366296" description="BZIP transcription factor" evidence="1">
    <location>
        <begin position="19"/>
        <end position="231"/>
    </location>
</feature>
<proteinExistence type="predicted"/>
<keyword evidence="3" id="KW-1185">Reference proteome</keyword>
<name>A0ABR7TXX5_9BACT</name>
<keyword evidence="1" id="KW-0732">Signal</keyword>
<gene>
    <name evidence="2" type="ORF">ICL07_28270</name>
</gene>
<comment type="caution">
    <text evidence="2">The sequence shown here is derived from an EMBL/GenBank/DDBJ whole genome shotgun (WGS) entry which is preliminary data.</text>
</comment>
<evidence type="ECO:0000256" key="1">
    <source>
        <dbReference type="SAM" id="SignalP"/>
    </source>
</evidence>
<protein>
    <recommendedName>
        <fullName evidence="4">BZIP transcription factor</fullName>
    </recommendedName>
</protein>
<feature type="signal peptide" evidence="1">
    <location>
        <begin position="1"/>
        <end position="18"/>
    </location>
</feature>
<organism evidence="2 3">
    <name type="scientific">Chitinophaga qingshengii</name>
    <dbReference type="NCBI Taxonomy" id="1569794"/>
    <lineage>
        <taxon>Bacteria</taxon>
        <taxon>Pseudomonadati</taxon>
        <taxon>Bacteroidota</taxon>
        <taxon>Chitinophagia</taxon>
        <taxon>Chitinophagales</taxon>
        <taxon>Chitinophagaceae</taxon>
        <taxon>Chitinophaga</taxon>
    </lineage>
</organism>
<dbReference type="RefSeq" id="WP_188091423.1">
    <property type="nucleotide sequence ID" value="NZ_JACVFC010000005.1"/>
</dbReference>
<reference evidence="2 3" key="1">
    <citation type="submission" date="2020-09" db="EMBL/GenBank/DDBJ databases">
        <title>Genome sequences of type strains of Chitinophaga qingshengii and Chitinophaga varians.</title>
        <authorList>
            <person name="Kittiwongwattana C."/>
        </authorList>
    </citation>
    <scope>NUCLEOTIDE SEQUENCE [LARGE SCALE GENOMIC DNA]</scope>
    <source>
        <strain evidence="2 3">JCM 30026</strain>
    </source>
</reference>
<sequence>MKYSLILMGLLFPMFMSAQITDQNGNIGIGITDPIQKLDVNGNILSRQGLISSVTNIDIGGYVSLQNPAKDQPGQAKVWNIYNMGGQGYGNSLQFWAYDNAGCTAGGMCTVRLTITDDGRVGIGTSRPQSALAVVGTITSQRMKVTQTGWADYVFDPGYKLPSLAAVQQHINTYRHLPDVPSAATIEQEGLDLGDMQRKQMQKIEELTLYILQQQKEIEELKAAVKKLTKP</sequence>